<feature type="domain" description="T6SS Phospholipase effector Tle1-like catalytic" evidence="1">
    <location>
        <begin position="1"/>
        <end position="272"/>
    </location>
</feature>
<dbReference type="PANTHER" id="PTHR33840:SF1">
    <property type="entry name" value="TLE1 PHOSPHOLIPASE DOMAIN-CONTAINING PROTEIN"/>
    <property type="match status" value="1"/>
</dbReference>
<dbReference type="OrthoDB" id="3162439at2759"/>
<dbReference type="Proteomes" id="UP000799778">
    <property type="component" value="Unassembled WGS sequence"/>
</dbReference>
<dbReference type="EMBL" id="ML978072">
    <property type="protein sequence ID" value="KAF2012979.1"/>
    <property type="molecule type" value="Genomic_DNA"/>
</dbReference>
<feature type="non-terminal residue" evidence="2">
    <location>
        <position position="1"/>
    </location>
</feature>
<name>A0A6A5XJD8_9PLEO</name>
<proteinExistence type="predicted"/>
<evidence type="ECO:0000259" key="1">
    <source>
        <dbReference type="Pfam" id="PF09994"/>
    </source>
</evidence>
<evidence type="ECO:0000313" key="3">
    <source>
        <dbReference type="Proteomes" id="UP000799778"/>
    </source>
</evidence>
<dbReference type="InterPro" id="IPR018712">
    <property type="entry name" value="Tle1-like_cat"/>
</dbReference>
<organism evidence="2 3">
    <name type="scientific">Aaosphaeria arxii CBS 175.79</name>
    <dbReference type="NCBI Taxonomy" id="1450172"/>
    <lineage>
        <taxon>Eukaryota</taxon>
        <taxon>Fungi</taxon>
        <taxon>Dikarya</taxon>
        <taxon>Ascomycota</taxon>
        <taxon>Pezizomycotina</taxon>
        <taxon>Dothideomycetes</taxon>
        <taxon>Pleosporomycetidae</taxon>
        <taxon>Pleosporales</taxon>
        <taxon>Pleosporales incertae sedis</taxon>
        <taxon>Aaosphaeria</taxon>
    </lineage>
</organism>
<feature type="non-terminal residue" evidence="2">
    <location>
        <position position="277"/>
    </location>
</feature>
<gene>
    <name evidence="2" type="ORF">BU24DRAFT_323039</name>
</gene>
<dbReference type="PANTHER" id="PTHR33840">
    <property type="match status" value="1"/>
</dbReference>
<reference evidence="2" key="1">
    <citation type="journal article" date="2020" name="Stud. Mycol.">
        <title>101 Dothideomycetes genomes: a test case for predicting lifestyles and emergence of pathogens.</title>
        <authorList>
            <person name="Haridas S."/>
            <person name="Albert R."/>
            <person name="Binder M."/>
            <person name="Bloem J."/>
            <person name="Labutti K."/>
            <person name="Salamov A."/>
            <person name="Andreopoulos B."/>
            <person name="Baker S."/>
            <person name="Barry K."/>
            <person name="Bills G."/>
            <person name="Bluhm B."/>
            <person name="Cannon C."/>
            <person name="Castanera R."/>
            <person name="Culley D."/>
            <person name="Daum C."/>
            <person name="Ezra D."/>
            <person name="Gonzalez J."/>
            <person name="Henrissat B."/>
            <person name="Kuo A."/>
            <person name="Liang C."/>
            <person name="Lipzen A."/>
            <person name="Lutzoni F."/>
            <person name="Magnuson J."/>
            <person name="Mondo S."/>
            <person name="Nolan M."/>
            <person name="Ohm R."/>
            <person name="Pangilinan J."/>
            <person name="Park H.-J."/>
            <person name="Ramirez L."/>
            <person name="Alfaro M."/>
            <person name="Sun H."/>
            <person name="Tritt A."/>
            <person name="Yoshinaga Y."/>
            <person name="Zwiers L.-H."/>
            <person name="Turgeon B."/>
            <person name="Goodwin S."/>
            <person name="Spatafora J."/>
            <person name="Crous P."/>
            <person name="Grigoriev I."/>
        </authorList>
    </citation>
    <scope>NUCLEOTIDE SEQUENCE</scope>
    <source>
        <strain evidence="2">CBS 175.79</strain>
    </source>
</reference>
<dbReference type="RefSeq" id="XP_033381318.1">
    <property type="nucleotide sequence ID" value="XM_033522950.1"/>
</dbReference>
<accession>A0A6A5XJD8</accession>
<protein>
    <recommendedName>
        <fullName evidence="1">T6SS Phospholipase effector Tle1-like catalytic domain-containing protein</fullName>
    </recommendedName>
</protein>
<evidence type="ECO:0000313" key="2">
    <source>
        <dbReference type="EMBL" id="KAF2012979.1"/>
    </source>
</evidence>
<keyword evidence="3" id="KW-1185">Reference proteome</keyword>
<dbReference type="GeneID" id="54280347"/>
<sequence>RRLVVCCDGTWNDSISTESPITNVSRISRLIKAVGDDGVPQILSYQVGIGSGTTGLGNAIDGMTGRGISTDIREAYTFISHNYTSASDEIILIGFSRGAFTVRSVASLINDIGLLTKNGLKYLLRLYNLWKRNQPFEVVGGITIDPKTELRKSCEEILEKGCLLPNVRVRVCAVWDTVGSLGFPVPWPVPQRIPTKLRHVNSTLCENIDIAIQALALNENRRHFQPTVWEAPPSGSNQILKQCWFLGAHSDVGGGNEDAGLANITLIWMISQLHHYL</sequence>
<dbReference type="AlphaFoldDB" id="A0A6A5XJD8"/>
<dbReference type="Pfam" id="PF09994">
    <property type="entry name" value="T6SS_Tle1-like_cat"/>
    <property type="match status" value="1"/>
</dbReference>